<gene>
    <name evidence="22" type="primary">Cetp</name>
    <name evidence="22" type="ORF">PICGYM_R07084</name>
</gene>
<dbReference type="PIRSF" id="PIRSF037185">
    <property type="entry name" value="Cholesteryl_ester_transf"/>
    <property type="match status" value="1"/>
</dbReference>
<dbReference type="InterPro" id="IPR017943">
    <property type="entry name" value="Bactericidal_perm-incr_a/b_dom"/>
</dbReference>
<feature type="domain" description="Lipid-binding serum glycoprotein N-terminal" evidence="20">
    <location>
        <begin position="40"/>
        <end position="267"/>
    </location>
</feature>
<dbReference type="InterPro" id="IPR017942">
    <property type="entry name" value="Lipid-bd_serum_glycop_N"/>
</dbReference>
<reference evidence="22" key="1">
    <citation type="submission" date="2019-10" db="EMBL/GenBank/DDBJ databases">
        <title>Bird 10,000 Genomes (B10K) Project - Family phase.</title>
        <authorList>
            <person name="Zhang G."/>
        </authorList>
    </citation>
    <scope>NUCLEOTIDE SEQUENCE</scope>
    <source>
        <strain evidence="22">B10K-DU-012-30</strain>
        <tissue evidence="22">Muscle</tissue>
    </source>
</reference>
<feature type="non-terminal residue" evidence="22">
    <location>
        <position position="1"/>
    </location>
</feature>
<evidence type="ECO:0000256" key="13">
    <source>
        <dbReference type="ARBA" id="ARBA00023157"/>
    </source>
</evidence>
<dbReference type="GO" id="GO:0055091">
    <property type="term" value="P:phospholipid homeostasis"/>
    <property type="evidence" value="ECO:0007669"/>
    <property type="project" value="TreeGrafter"/>
</dbReference>
<dbReference type="GO" id="GO:0008203">
    <property type="term" value="P:cholesterol metabolic process"/>
    <property type="evidence" value="ECO:0007669"/>
    <property type="project" value="UniProtKB-KW"/>
</dbReference>
<feature type="non-terminal residue" evidence="22">
    <location>
        <position position="505"/>
    </location>
</feature>
<evidence type="ECO:0000256" key="11">
    <source>
        <dbReference type="ARBA" id="ARBA00023055"/>
    </source>
</evidence>
<dbReference type="PANTHER" id="PTHR47616">
    <property type="entry name" value="CHOLESTERYL ESTER TRANSFER PROTEIN"/>
    <property type="match status" value="1"/>
</dbReference>
<dbReference type="GO" id="GO:0042632">
    <property type="term" value="P:cholesterol homeostasis"/>
    <property type="evidence" value="ECO:0007669"/>
    <property type="project" value="TreeGrafter"/>
</dbReference>
<dbReference type="GO" id="GO:0043691">
    <property type="term" value="P:reverse cholesterol transport"/>
    <property type="evidence" value="ECO:0007669"/>
    <property type="project" value="InterPro"/>
</dbReference>
<organism evidence="22 23">
    <name type="scientific">Picathartes gymnocephalus</name>
    <name type="common">White-necked rockfowl</name>
    <dbReference type="NCBI Taxonomy" id="175131"/>
    <lineage>
        <taxon>Eukaryota</taxon>
        <taxon>Metazoa</taxon>
        <taxon>Chordata</taxon>
        <taxon>Craniata</taxon>
        <taxon>Vertebrata</taxon>
        <taxon>Euteleostomi</taxon>
        <taxon>Archelosauria</taxon>
        <taxon>Archosauria</taxon>
        <taxon>Dinosauria</taxon>
        <taxon>Saurischia</taxon>
        <taxon>Theropoda</taxon>
        <taxon>Coelurosauria</taxon>
        <taxon>Aves</taxon>
        <taxon>Neognathae</taxon>
        <taxon>Neoaves</taxon>
        <taxon>Telluraves</taxon>
        <taxon>Australaves</taxon>
        <taxon>Passeriformes</taxon>
        <taxon>Picathartidae</taxon>
        <taxon>Picathartes</taxon>
    </lineage>
</organism>
<keyword evidence="10 19" id="KW-0732">Signal</keyword>
<dbReference type="InterPro" id="IPR017130">
    <property type="entry name" value="Cholesteryl_ester_transfer"/>
</dbReference>
<accession>A0A851B9Q2</accession>
<dbReference type="Gene3D" id="3.15.10.10">
    <property type="entry name" value="Bactericidal permeability-increasing protein, domain 1"/>
    <property type="match status" value="1"/>
</dbReference>
<dbReference type="EMBL" id="WEKY01022431">
    <property type="protein sequence ID" value="NWI40104.1"/>
    <property type="molecule type" value="Genomic_DNA"/>
</dbReference>
<dbReference type="GO" id="GO:0034197">
    <property type="term" value="P:triglyceride transport"/>
    <property type="evidence" value="ECO:0007669"/>
    <property type="project" value="TreeGrafter"/>
</dbReference>
<dbReference type="GO" id="GO:0046470">
    <property type="term" value="P:phosphatidylcholine metabolic process"/>
    <property type="evidence" value="ECO:0007669"/>
    <property type="project" value="TreeGrafter"/>
</dbReference>
<dbReference type="GO" id="GO:0015485">
    <property type="term" value="F:cholesterol binding"/>
    <property type="evidence" value="ECO:0007669"/>
    <property type="project" value="TreeGrafter"/>
</dbReference>
<feature type="domain" description="Lipid-binding serum glycoprotein C-terminal" evidence="21">
    <location>
        <begin position="281"/>
        <end position="488"/>
    </location>
</feature>
<keyword evidence="16" id="KW-0753">Steroid metabolism</keyword>
<evidence type="ECO:0000256" key="12">
    <source>
        <dbReference type="ARBA" id="ARBA00023098"/>
    </source>
</evidence>
<dbReference type="GO" id="GO:0120020">
    <property type="term" value="F:cholesterol transfer activity"/>
    <property type="evidence" value="ECO:0007669"/>
    <property type="project" value="InterPro"/>
</dbReference>
<feature type="chain" id="PRO_5032976529" description="Cholesteryl ester transfer protein" evidence="19">
    <location>
        <begin position="25"/>
        <end position="505"/>
    </location>
</feature>
<evidence type="ECO:0000256" key="2">
    <source>
        <dbReference type="ARBA" id="ARBA00001140"/>
    </source>
</evidence>
<dbReference type="SMART" id="SM00328">
    <property type="entry name" value="BPI1"/>
    <property type="match status" value="1"/>
</dbReference>
<dbReference type="FunFam" id="3.15.20.10:FF:000002">
    <property type="entry name" value="Cholesteryl ester transfer protein"/>
    <property type="match status" value="1"/>
</dbReference>
<evidence type="ECO:0000256" key="3">
    <source>
        <dbReference type="ARBA" id="ARBA00001417"/>
    </source>
</evidence>
<evidence type="ECO:0000256" key="10">
    <source>
        <dbReference type="ARBA" id="ARBA00022729"/>
    </source>
</evidence>
<comment type="function">
    <text evidence="17">Involved in the transfer of neutral lipids, including cholesteryl ester and triglyceride, among lipoprotein particles. Allows the net movement of cholesteryl ester from high density lipoproteins/HDL to triglyceride-rich very low density lipoproteins/VLDL, and the equimolar transport of triglyceride from VLDL to HDL. Regulates the reverse cholesterol transport, by which excess cholesterol is removed from peripheral tissues and returned to the liver for elimination.</text>
</comment>
<evidence type="ECO:0000256" key="19">
    <source>
        <dbReference type="SAM" id="SignalP"/>
    </source>
</evidence>
<dbReference type="AlphaFoldDB" id="A0A851B9Q2"/>
<evidence type="ECO:0000256" key="9">
    <source>
        <dbReference type="ARBA" id="ARBA00022548"/>
    </source>
</evidence>
<dbReference type="PANTHER" id="PTHR47616:SF1">
    <property type="entry name" value="CHOLESTERYL ESTER TRANSFER PROTEIN"/>
    <property type="match status" value="1"/>
</dbReference>
<keyword evidence="15" id="KW-0325">Glycoprotein</keyword>
<evidence type="ECO:0000313" key="23">
    <source>
        <dbReference type="Proteomes" id="UP000631391"/>
    </source>
</evidence>
<keyword evidence="12" id="KW-0443">Lipid metabolism</keyword>
<keyword evidence="7" id="KW-0813">Transport</keyword>
<evidence type="ECO:0000313" key="22">
    <source>
        <dbReference type="EMBL" id="NWI40104.1"/>
    </source>
</evidence>
<protein>
    <recommendedName>
        <fullName evidence="6">Cholesteryl ester transfer protein</fullName>
    </recommendedName>
</protein>
<evidence type="ECO:0000256" key="1">
    <source>
        <dbReference type="ARBA" id="ARBA00000222"/>
    </source>
</evidence>
<dbReference type="OrthoDB" id="9940758at2759"/>
<comment type="catalytic activity">
    <reaction evidence="2">
        <text>cholesteryl (9Z,12Z)-octadecadienoate(in) = cholesteryl (9Z,12Z)-octadecadienoate(out)</text>
        <dbReference type="Rhea" id="RHEA:43356"/>
        <dbReference type="ChEBI" id="CHEBI:41509"/>
    </reaction>
</comment>
<dbReference type="GO" id="GO:0031210">
    <property type="term" value="F:phosphatidylcholine binding"/>
    <property type="evidence" value="ECO:0007669"/>
    <property type="project" value="TreeGrafter"/>
</dbReference>
<sequence>MSWAGRMMLRTFRILLVLVHAAAACEFGPSPYRATGIVCRMTKPAALLLNQETAQVIQAAFRNAKFPNITGERSMLLLGRVAYGLTNIQVNDLSIERSEVELQEDDAIHISIRNVTALFKGTLTYGYAGAWLLKLFHSVDFEIESSIDLQLNIELMCQKEQVVPDASDCYLTFHKLTLHLQGDKQPGWLKQLFTDFISFTLKLVLKREVCKEINAVAQTLTNFILDLAANFVRDKDIIVDISLASDTVIKGSYIESHHKGLVLYKNNSSVLRDSVFSPLLLTESRMLYFWLSEHSLSSLAAAAFSDGRLVLNLRGEKLQELFETEDTEMQRKAVQMIFQGTSYNDSVARVWSLTQPQISFQPEGTVVRALAAVEVSILPAGEAALVALYMEKEITVTIQATYAEKKLILQPVDSSVEIKVFKCTADQCGKDPSIQSFLQNMILVAGIPEITSSIGSALTSLMNSKRLDLFDIINPEIITRTGYVIVQLDFGFPSRLLLNFLEKSL</sequence>
<dbReference type="PROSITE" id="PS51257">
    <property type="entry name" value="PROKAR_LIPOPROTEIN"/>
    <property type="match status" value="1"/>
</dbReference>
<keyword evidence="13 18" id="KW-1015">Disulfide bond</keyword>
<keyword evidence="11" id="KW-0445">Lipid transport</keyword>
<dbReference type="GO" id="GO:0034372">
    <property type="term" value="P:very-low-density lipoprotein particle remodeling"/>
    <property type="evidence" value="ECO:0007669"/>
    <property type="project" value="TreeGrafter"/>
</dbReference>
<evidence type="ECO:0000256" key="15">
    <source>
        <dbReference type="ARBA" id="ARBA00023180"/>
    </source>
</evidence>
<proteinExistence type="inferred from homology"/>
<comment type="subcellular location">
    <subcellularLocation>
        <location evidence="4">Secreted</location>
    </subcellularLocation>
</comment>
<feature type="disulfide bond" evidence="18">
    <location>
        <begin position="169"/>
        <end position="210"/>
    </location>
</feature>
<evidence type="ECO:0000256" key="5">
    <source>
        <dbReference type="ARBA" id="ARBA00007292"/>
    </source>
</evidence>
<keyword evidence="8" id="KW-0964">Secreted</keyword>
<evidence type="ECO:0000256" key="7">
    <source>
        <dbReference type="ARBA" id="ARBA00022448"/>
    </source>
</evidence>
<dbReference type="InterPro" id="IPR001124">
    <property type="entry name" value="Lipid-bd_serum_glycop_C"/>
</dbReference>
<keyword evidence="9" id="KW-0153">Cholesterol metabolism</keyword>
<evidence type="ECO:0000256" key="17">
    <source>
        <dbReference type="ARBA" id="ARBA00045611"/>
    </source>
</evidence>
<dbReference type="CDD" id="cd00025">
    <property type="entry name" value="BPI1"/>
    <property type="match status" value="1"/>
</dbReference>
<dbReference type="Pfam" id="PF01273">
    <property type="entry name" value="LBP_BPI_CETP"/>
    <property type="match status" value="1"/>
</dbReference>
<comment type="caution">
    <text evidence="22">The sequence shown here is derived from an EMBL/GenBank/DDBJ whole genome shotgun (WGS) entry which is preliminary data.</text>
</comment>
<evidence type="ECO:0000256" key="14">
    <source>
        <dbReference type="ARBA" id="ARBA00023166"/>
    </source>
</evidence>
<dbReference type="GO" id="GO:0070328">
    <property type="term" value="P:triglyceride homeostasis"/>
    <property type="evidence" value="ECO:0007669"/>
    <property type="project" value="TreeGrafter"/>
</dbReference>
<dbReference type="GO" id="GO:0005548">
    <property type="term" value="F:phospholipid transporter activity"/>
    <property type="evidence" value="ECO:0007669"/>
    <property type="project" value="TreeGrafter"/>
</dbReference>
<dbReference type="GO" id="GO:0034364">
    <property type="term" value="C:high-density lipoprotein particle"/>
    <property type="evidence" value="ECO:0007669"/>
    <property type="project" value="InterPro"/>
</dbReference>
<dbReference type="SUPFAM" id="SSF55394">
    <property type="entry name" value="Bactericidal permeability-increasing protein, BPI"/>
    <property type="match status" value="2"/>
</dbReference>
<evidence type="ECO:0000259" key="20">
    <source>
        <dbReference type="SMART" id="SM00328"/>
    </source>
</evidence>
<dbReference type="Pfam" id="PF02886">
    <property type="entry name" value="LBP_BPI_CETP_C"/>
    <property type="match status" value="1"/>
</dbReference>
<evidence type="ECO:0000259" key="21">
    <source>
        <dbReference type="SMART" id="SM00329"/>
    </source>
</evidence>
<dbReference type="FunFam" id="3.15.10.10:FF:000002">
    <property type="entry name" value="Cholesteryl ester transfer protein"/>
    <property type="match status" value="1"/>
</dbReference>
<evidence type="ECO:0000256" key="16">
    <source>
        <dbReference type="ARBA" id="ARBA00023221"/>
    </source>
</evidence>
<keyword evidence="23" id="KW-1185">Reference proteome</keyword>
<dbReference type="GO" id="GO:0006641">
    <property type="term" value="P:triglyceride metabolic process"/>
    <property type="evidence" value="ECO:0007669"/>
    <property type="project" value="TreeGrafter"/>
</dbReference>
<dbReference type="Proteomes" id="UP000631391">
    <property type="component" value="Unassembled WGS sequence"/>
</dbReference>
<evidence type="ECO:0000256" key="18">
    <source>
        <dbReference type="PIRSR" id="PIRSR037185-50"/>
    </source>
</evidence>
<evidence type="ECO:0000256" key="8">
    <source>
        <dbReference type="ARBA" id="ARBA00022525"/>
    </source>
</evidence>
<keyword evidence="14" id="KW-1207">Sterol metabolism</keyword>
<feature type="signal peptide" evidence="19">
    <location>
        <begin position="1"/>
        <end position="24"/>
    </location>
</feature>
<dbReference type="GO" id="GO:0017129">
    <property type="term" value="F:triglyceride binding"/>
    <property type="evidence" value="ECO:0007669"/>
    <property type="project" value="TreeGrafter"/>
</dbReference>
<comment type="catalytic activity">
    <reaction evidence="1">
        <text>cholesteryl (9Z-octadecenoate)(in) = cholesteryl (9Z-octadecenoate)(out)</text>
        <dbReference type="Rhea" id="RHEA:43348"/>
        <dbReference type="ChEBI" id="CHEBI:46898"/>
    </reaction>
</comment>
<comment type="similarity">
    <text evidence="5">Belongs to the BPI/LBP/Plunc superfamily. BPI/LBP family.</text>
</comment>
<dbReference type="SMART" id="SM00329">
    <property type="entry name" value="BPI2"/>
    <property type="match status" value="1"/>
</dbReference>
<dbReference type="GO" id="GO:0034374">
    <property type="term" value="P:low-density lipoprotein particle remodeling"/>
    <property type="evidence" value="ECO:0007669"/>
    <property type="project" value="TreeGrafter"/>
</dbReference>
<comment type="catalytic activity">
    <reaction evidence="3">
        <text>1,2,3-tri-(9Z-octadecenoyl)-glycerol(in) = 1,2,3-tri-(9Z-octadecenoyl)-glycerol(out)</text>
        <dbReference type="Rhea" id="RHEA:43352"/>
        <dbReference type="ChEBI" id="CHEBI:53753"/>
    </reaction>
</comment>
<name>A0A851B9Q2_PICGY</name>
<evidence type="ECO:0000256" key="6">
    <source>
        <dbReference type="ARBA" id="ARBA00022354"/>
    </source>
</evidence>
<evidence type="ECO:0000256" key="4">
    <source>
        <dbReference type="ARBA" id="ARBA00004613"/>
    </source>
</evidence>
<dbReference type="GO" id="GO:0034375">
    <property type="term" value="P:high-density lipoprotein particle remodeling"/>
    <property type="evidence" value="ECO:0007669"/>
    <property type="project" value="TreeGrafter"/>
</dbReference>
<dbReference type="Gene3D" id="3.15.20.10">
    <property type="entry name" value="Bactericidal permeability-increasing protein, domain 2"/>
    <property type="match status" value="1"/>
</dbReference>